<organism evidence="1">
    <name type="scientific">Anguilla anguilla</name>
    <name type="common">European freshwater eel</name>
    <name type="synonym">Muraena anguilla</name>
    <dbReference type="NCBI Taxonomy" id="7936"/>
    <lineage>
        <taxon>Eukaryota</taxon>
        <taxon>Metazoa</taxon>
        <taxon>Chordata</taxon>
        <taxon>Craniata</taxon>
        <taxon>Vertebrata</taxon>
        <taxon>Euteleostomi</taxon>
        <taxon>Actinopterygii</taxon>
        <taxon>Neopterygii</taxon>
        <taxon>Teleostei</taxon>
        <taxon>Anguilliformes</taxon>
        <taxon>Anguillidae</taxon>
        <taxon>Anguilla</taxon>
    </lineage>
</organism>
<protein>
    <submittedName>
        <fullName evidence="1">Uncharacterized protein</fullName>
    </submittedName>
</protein>
<name>A0A0E9P9G5_ANGAN</name>
<accession>A0A0E9P9G5</accession>
<proteinExistence type="predicted"/>
<dbReference type="EMBL" id="GBXM01107296">
    <property type="protein sequence ID" value="JAH01281.1"/>
    <property type="molecule type" value="Transcribed_RNA"/>
</dbReference>
<reference evidence="1" key="2">
    <citation type="journal article" date="2015" name="Fish Shellfish Immunol.">
        <title>Early steps in the European eel (Anguilla anguilla)-Vibrio vulnificus interaction in the gills: Role of the RtxA13 toxin.</title>
        <authorList>
            <person name="Callol A."/>
            <person name="Pajuelo D."/>
            <person name="Ebbesson L."/>
            <person name="Teles M."/>
            <person name="MacKenzie S."/>
            <person name="Amaro C."/>
        </authorList>
    </citation>
    <scope>NUCLEOTIDE SEQUENCE</scope>
</reference>
<sequence length="55" mass="6449">MLKSFDSVWVRRVKILFYCNNDPPVLSKLWPPVPQDMTRGWECFSQPGLKHLIAC</sequence>
<evidence type="ECO:0000313" key="1">
    <source>
        <dbReference type="EMBL" id="JAH01281.1"/>
    </source>
</evidence>
<dbReference type="AlphaFoldDB" id="A0A0E9P9G5"/>
<reference evidence="1" key="1">
    <citation type="submission" date="2014-11" db="EMBL/GenBank/DDBJ databases">
        <authorList>
            <person name="Amaro Gonzalez C."/>
        </authorList>
    </citation>
    <scope>NUCLEOTIDE SEQUENCE</scope>
</reference>